<organism evidence="9 10">
    <name type="scientific">Chryseobacterium geocarposphaerae</name>
    <dbReference type="NCBI Taxonomy" id="1416776"/>
    <lineage>
        <taxon>Bacteria</taxon>
        <taxon>Pseudomonadati</taxon>
        <taxon>Bacteroidota</taxon>
        <taxon>Flavobacteriia</taxon>
        <taxon>Flavobacteriales</taxon>
        <taxon>Weeksellaceae</taxon>
        <taxon>Chryseobacterium group</taxon>
        <taxon>Chryseobacterium</taxon>
    </lineage>
</organism>
<dbReference type="InterPro" id="IPR056823">
    <property type="entry name" value="TEN-like_YD-shell"/>
</dbReference>
<protein>
    <submittedName>
        <fullName evidence="9">RHS repeat-associated protein</fullName>
    </submittedName>
</protein>
<feature type="region of interest" description="Disordered" evidence="5">
    <location>
        <begin position="59"/>
        <end position="95"/>
    </location>
</feature>
<feature type="compositionally biased region" description="Polar residues" evidence="5">
    <location>
        <begin position="72"/>
        <end position="88"/>
    </location>
</feature>
<gene>
    <name evidence="9" type="ORF">J2781_002249</name>
</gene>
<dbReference type="Pfam" id="PF03534">
    <property type="entry name" value="SpvB"/>
    <property type="match status" value="1"/>
</dbReference>
<evidence type="ECO:0000256" key="4">
    <source>
        <dbReference type="ARBA" id="ARBA00023026"/>
    </source>
</evidence>
<evidence type="ECO:0000256" key="5">
    <source>
        <dbReference type="SAM" id="MobiDB-lite"/>
    </source>
</evidence>
<dbReference type="RefSeq" id="WP_309804693.1">
    <property type="nucleotide sequence ID" value="NZ_JAVDQS010000005.1"/>
</dbReference>
<evidence type="ECO:0000256" key="2">
    <source>
        <dbReference type="ARBA" id="ARBA00022525"/>
    </source>
</evidence>
<feature type="transmembrane region" description="Helical" evidence="6">
    <location>
        <begin position="1980"/>
        <end position="2013"/>
    </location>
</feature>
<dbReference type="NCBIfam" id="TIGR01643">
    <property type="entry name" value="YD_repeat_2x"/>
    <property type="match status" value="1"/>
</dbReference>
<dbReference type="InterPro" id="IPR022385">
    <property type="entry name" value="Rhs_assc_core"/>
</dbReference>
<keyword evidence="7" id="KW-0732">Signal</keyword>
<dbReference type="InterPro" id="IPR028994">
    <property type="entry name" value="Integrin_alpha_N"/>
</dbReference>
<evidence type="ECO:0000313" key="9">
    <source>
        <dbReference type="EMBL" id="MDR6405320.1"/>
    </source>
</evidence>
<comment type="caution">
    <text evidence="9">The sequence shown here is derived from an EMBL/GenBank/DDBJ whole genome shotgun (WGS) entry which is preliminary data.</text>
</comment>
<feature type="transmembrane region" description="Helical" evidence="6">
    <location>
        <begin position="2025"/>
        <end position="2046"/>
    </location>
</feature>
<sequence length="2306" mass="256922">MKIKLFSSFILSLCSVLGLSQTILYQAESTTRTVQDPQTIVIEKGFVAAGNISNPFVAKIGPATENPGGGPTDSNAGTNNPTGTSAPVGQSFHDTKGNIDVNGAGQLQFTLPITLPPGVKNVVPQISLIYTSGSGNGIAGYGWNISGITSISRVGKNIEKDGETRGVQMDYSDYYSFNGQRLILKSGEYGKDGAQYVTEKYSNIKIKSVGTYPVNGQDAGPAHFEVTFEDGSQAWYGAYVAGSRINPNITTPLEYNIVKWKDAQGNYISYGYQAAGNNGGFRTVTNIVRIESIGWGGNETLNKPHFNFIEFLYADRLLPEQSHAKGITFIQDKLLSSIKITSNAQPYRNYIIDYKKDTNGTDYQFVNKITEYNGANEAANPVVFDYEKSNLGGWKSTNYDYTEDHKVLGDFDGDGKVDMFKYSNSVNYCKTYNTQHPLNPTANENEISYTDYGDSKCVEWVNEPAGFYLFKNIFDENKPEKILVASDITKESLDNALSIVVKDNNNIVNSKQSIVIIKKNKVGTTQAYDMDFRVYTFSDNNTLDFQFNKAIPYSQYAIDPIYSFNNNTTIESQTKEVDINGDGLSELIIGLKDRICFSGPIDPEIDPDGILPGGGTTCNTTYRYLRISLDKNVSNDNSFASFTLSPISTPALNNYLVGDFDGDSQTDFLKLNSGLPILVKLKDDGQNVIVEESGMSNIPITGVWASSVLGDYNGDGKTDIMIPTGYNSSDWRMYSSTGIGFVEKYYSNFCYFQSSQNDPNNYVPWFSYQRTYVAQDMNRDGKSDFIEFFSLVQIAQNGNAQSRFLVNLYENKGYKSSSTKIEFQKKKLINYTNANTPVNFPLIENYRGYPYWYNTNNTYYRTSMEQLTWSTVAEHYTPIFGNFRVNMADENILVFQKSKLFKFNYYDVSREARIKTITQANITTEIEYKELDPSIDANFYKSVKKEQYPYMELNKVYQTAAVYQLRNSGRKQDFRYRGFVSHFEGKGVIGFRQTARSSWYADGFENTKIWSGIETDPLNDAATVKEWSIRTNDETKIFPADLSETNTQLLSLKSTIYQTDKLLNGQIVTTIANADKPKIVTATVPKSTRIKDFLTNTVTTSTISYGDHYLPSQSVSNVNDNYAVNISTFEYLHNINGTGPDYYVGRPKNKTDVVQAYGDTKTTREELVYENNLLKTLKTWNRDNTGFLQETYNYDGFGNIILETVSNSIDTQMQTNQSEYDPKGRFVIKKTDNLGLITNITHNDDGQVLTQTDPLGNTLVNTYDPWGKILKSKSNLDGTTTYEYIKDSYGNTVLVQYDADGNISKKFINKLGLEYRTTTKGFGQGQFISKDIEYDILGRKYRESEPYFEGQAASSWNVIEYDDTVFPTKIKTTIFNGKQLESSSLGLVTTIKELNGYSRITTKTADALGNIVSSTDKGGTIIFSYNAAGEQIKAQYAENSVTTKYDAWGRKSELNDPSNGTYKYEYDGLGQPKKVISPKGTKEFTYNTLGQLIAKKEISSADAGQATNKVINFTYDDKGRIISKSGTSKGKTYSSSVVYDQQGRNLSSSENSNGRYFIQKGITYDDKGRIISYEKQLYSSGIMTKVTIENVYNPWNGELYQVKDKTSGKVLWQLQETNAKGQILSAKLGQATVTNTYDNNGFLSNMNHSSALKPSILQISYSFDAIKNELKSRTTGGDLNIIESFDYDDNNRLINWTDPITGIKPSANRNVYDIKGRITANDDVGTIKFENTSKIYQPTGMTLNAAGTQNYNNDLIQTIVYNENNDPVFIDGMKGDVAFQYGLTSMRQRVTYGGNFAADAEGKFTKFYSEDGSFEVIVNHNAGTEKHILYIGGTPYESNIVYIKNYAESVGSYKFLHKDYLGSVLAITNEEGGKLEQRHFDAWGNMTHFMRGTKPPMTGIAAINNFIATGGLTLERGYTGHEHFPEVGIIHMNGRLYDPLLRRFLNADENIQDPYNTQNYNKYGYVLNNPLMFNDPSGEAFQFLIAAGVGIFWATVLTGAIISSAIATFLYLSKAYLTRNFSVSGFFKAVTIGSITGAVSAGLGQVFSAGTFLAYVGNGALSGLGSAAVQSLANGTNFLQGITKGAVIGAAMGAISYGIMKLSTKPSGETLDVLDDTEGVAENPVTVDAREVKKVMTKDFKGKSPANGSIKVLRKPEDLPKYLKDKGYKFDGKTLLNDDGEKVLATTTPFYGNKYMRYVFAPNSFKSPEVLSLTTGHEMLHATFFAYGIRSEELSQGHSWNYGAKTVGSHHAIIAEWEKGYVDLKGWGNLGLPMEPRFDLTKLRTYNPGFNAKFDKMMQIMKKFLK</sequence>
<feature type="transmembrane region" description="Helical" evidence="6">
    <location>
        <begin position="2081"/>
        <end position="2100"/>
    </location>
</feature>
<dbReference type="Proteomes" id="UP001184853">
    <property type="component" value="Unassembled WGS sequence"/>
</dbReference>
<feature type="signal peptide" evidence="7">
    <location>
        <begin position="1"/>
        <end position="26"/>
    </location>
</feature>
<accession>A0ABU1LFE6</accession>
<feature type="chain" id="PRO_5046157120" evidence="7">
    <location>
        <begin position="27"/>
        <end position="2306"/>
    </location>
</feature>
<dbReference type="Gene3D" id="2.180.10.10">
    <property type="entry name" value="RHS repeat-associated core"/>
    <property type="match status" value="1"/>
</dbReference>
<evidence type="ECO:0000256" key="1">
    <source>
        <dbReference type="ARBA" id="ARBA00004613"/>
    </source>
</evidence>
<dbReference type="NCBIfam" id="TIGR03696">
    <property type="entry name" value="Rhs_assc_core"/>
    <property type="match status" value="1"/>
</dbReference>
<dbReference type="InterPro" id="IPR003284">
    <property type="entry name" value="Sal_SpvB"/>
</dbReference>
<evidence type="ECO:0000256" key="3">
    <source>
        <dbReference type="ARBA" id="ARBA00022737"/>
    </source>
</evidence>
<dbReference type="PANTHER" id="PTHR32305">
    <property type="match status" value="1"/>
</dbReference>
<evidence type="ECO:0000313" key="10">
    <source>
        <dbReference type="Proteomes" id="UP001184853"/>
    </source>
</evidence>
<keyword evidence="4" id="KW-0843">Virulence</keyword>
<keyword evidence="6" id="KW-1133">Transmembrane helix</keyword>
<dbReference type="InterPro" id="IPR050708">
    <property type="entry name" value="T6SS_VgrG/RHS"/>
</dbReference>
<dbReference type="InterPro" id="IPR006530">
    <property type="entry name" value="YD"/>
</dbReference>
<keyword evidence="10" id="KW-1185">Reference proteome</keyword>
<evidence type="ECO:0000259" key="8">
    <source>
        <dbReference type="Pfam" id="PF25023"/>
    </source>
</evidence>
<evidence type="ECO:0000256" key="6">
    <source>
        <dbReference type="SAM" id="Phobius"/>
    </source>
</evidence>
<dbReference type="EMBL" id="JAVDQS010000005">
    <property type="protein sequence ID" value="MDR6405320.1"/>
    <property type="molecule type" value="Genomic_DNA"/>
</dbReference>
<dbReference type="Pfam" id="PF25023">
    <property type="entry name" value="TEN_YD-shell"/>
    <property type="match status" value="1"/>
</dbReference>
<evidence type="ECO:0000256" key="7">
    <source>
        <dbReference type="SAM" id="SignalP"/>
    </source>
</evidence>
<keyword evidence="3" id="KW-0677">Repeat</keyword>
<feature type="domain" description="Teneurin-like YD-shell" evidence="8">
    <location>
        <begin position="1384"/>
        <end position="1575"/>
    </location>
</feature>
<keyword evidence="6" id="KW-0812">Transmembrane</keyword>
<dbReference type="PANTHER" id="PTHR32305:SF15">
    <property type="entry name" value="PROTEIN RHSA-RELATED"/>
    <property type="match status" value="1"/>
</dbReference>
<keyword evidence="6" id="KW-0472">Membrane</keyword>
<proteinExistence type="predicted"/>
<name>A0ABU1LFE6_9FLAO</name>
<dbReference type="SUPFAM" id="SSF69318">
    <property type="entry name" value="Integrin alpha N-terminal domain"/>
    <property type="match status" value="1"/>
</dbReference>
<comment type="subcellular location">
    <subcellularLocation>
        <location evidence="1">Secreted</location>
    </subcellularLocation>
</comment>
<keyword evidence="2" id="KW-0964">Secreted</keyword>
<reference evidence="9 10" key="1">
    <citation type="submission" date="2023-07" db="EMBL/GenBank/DDBJ databases">
        <title>Sorghum-associated microbial communities from plants grown in Nebraska, USA.</title>
        <authorList>
            <person name="Schachtman D."/>
        </authorList>
    </citation>
    <scope>NUCLEOTIDE SEQUENCE [LARGE SCALE GENOMIC DNA]</scope>
    <source>
        <strain evidence="9 10">DS1709</strain>
    </source>
</reference>